<comment type="cofactor">
    <cofactor evidence="1 9">
        <name>heme</name>
        <dbReference type="ChEBI" id="CHEBI:30413"/>
    </cofactor>
</comment>
<dbReference type="Pfam" id="PF00067">
    <property type="entry name" value="p450"/>
    <property type="match status" value="1"/>
</dbReference>
<dbReference type="OrthoDB" id="2789670at2759"/>
<evidence type="ECO:0000256" key="5">
    <source>
        <dbReference type="ARBA" id="ARBA00022723"/>
    </source>
</evidence>
<feature type="binding site" description="axial binding residue" evidence="9">
    <location>
        <position position="441"/>
    </location>
    <ligand>
        <name>heme</name>
        <dbReference type="ChEBI" id="CHEBI:30413"/>
    </ligand>
    <ligandPart>
        <name>Fe</name>
        <dbReference type="ChEBI" id="CHEBI:18248"/>
    </ligandPart>
</feature>
<name>A0A9P6L4R4_9AGAM</name>
<dbReference type="SUPFAM" id="SSF48264">
    <property type="entry name" value="Cytochrome P450"/>
    <property type="match status" value="1"/>
</dbReference>
<keyword evidence="6 10" id="KW-0560">Oxidoreductase</keyword>
<dbReference type="InterPro" id="IPR036396">
    <property type="entry name" value="Cyt_P450_sf"/>
</dbReference>
<accession>A0A9P6L4R4</accession>
<reference evidence="11" key="1">
    <citation type="journal article" date="2020" name="Nat. Commun.">
        <title>Large-scale genome sequencing of mycorrhizal fungi provides insights into the early evolution of symbiotic traits.</title>
        <authorList>
            <person name="Miyauchi S."/>
            <person name="Kiss E."/>
            <person name="Kuo A."/>
            <person name="Drula E."/>
            <person name="Kohler A."/>
            <person name="Sanchez-Garcia M."/>
            <person name="Morin E."/>
            <person name="Andreopoulos B."/>
            <person name="Barry K.W."/>
            <person name="Bonito G."/>
            <person name="Buee M."/>
            <person name="Carver A."/>
            <person name="Chen C."/>
            <person name="Cichocki N."/>
            <person name="Clum A."/>
            <person name="Culley D."/>
            <person name="Crous P.W."/>
            <person name="Fauchery L."/>
            <person name="Girlanda M."/>
            <person name="Hayes R.D."/>
            <person name="Keri Z."/>
            <person name="LaButti K."/>
            <person name="Lipzen A."/>
            <person name="Lombard V."/>
            <person name="Magnuson J."/>
            <person name="Maillard F."/>
            <person name="Murat C."/>
            <person name="Nolan M."/>
            <person name="Ohm R.A."/>
            <person name="Pangilinan J."/>
            <person name="Pereira M.F."/>
            <person name="Perotto S."/>
            <person name="Peter M."/>
            <person name="Pfister S."/>
            <person name="Riley R."/>
            <person name="Sitrit Y."/>
            <person name="Stielow J.B."/>
            <person name="Szollosi G."/>
            <person name="Zifcakova L."/>
            <person name="Stursova M."/>
            <person name="Spatafora J.W."/>
            <person name="Tedersoo L."/>
            <person name="Vaario L.M."/>
            <person name="Yamada A."/>
            <person name="Yan M."/>
            <person name="Wang P."/>
            <person name="Xu J."/>
            <person name="Bruns T."/>
            <person name="Baldrian P."/>
            <person name="Vilgalys R."/>
            <person name="Dunand C."/>
            <person name="Henrissat B."/>
            <person name="Grigoriev I.V."/>
            <person name="Hibbett D."/>
            <person name="Nagy L.G."/>
            <person name="Martin F.M."/>
        </authorList>
    </citation>
    <scope>NUCLEOTIDE SEQUENCE</scope>
    <source>
        <strain evidence="11">UH-Tt-Lm1</strain>
    </source>
</reference>
<comment type="pathway">
    <text evidence="2">Secondary metabolite biosynthesis.</text>
</comment>
<dbReference type="PRINTS" id="PR00463">
    <property type="entry name" value="EP450I"/>
</dbReference>
<evidence type="ECO:0000256" key="2">
    <source>
        <dbReference type="ARBA" id="ARBA00005179"/>
    </source>
</evidence>
<keyword evidence="7 9" id="KW-0408">Iron</keyword>
<evidence type="ECO:0000313" key="11">
    <source>
        <dbReference type="EMBL" id="KAF9782612.1"/>
    </source>
</evidence>
<dbReference type="GO" id="GO:0020037">
    <property type="term" value="F:heme binding"/>
    <property type="evidence" value="ECO:0007669"/>
    <property type="project" value="InterPro"/>
</dbReference>
<dbReference type="GO" id="GO:0004497">
    <property type="term" value="F:monooxygenase activity"/>
    <property type="evidence" value="ECO:0007669"/>
    <property type="project" value="UniProtKB-KW"/>
</dbReference>
<dbReference type="InterPro" id="IPR002401">
    <property type="entry name" value="Cyt_P450_E_grp-I"/>
</dbReference>
<dbReference type="PRINTS" id="PR00385">
    <property type="entry name" value="P450"/>
</dbReference>
<evidence type="ECO:0000256" key="10">
    <source>
        <dbReference type="RuleBase" id="RU000461"/>
    </source>
</evidence>
<evidence type="ECO:0000256" key="3">
    <source>
        <dbReference type="ARBA" id="ARBA00010617"/>
    </source>
</evidence>
<keyword evidence="5 9" id="KW-0479">Metal-binding</keyword>
<keyword evidence="4 9" id="KW-0349">Heme</keyword>
<reference evidence="11" key="2">
    <citation type="submission" date="2020-11" db="EMBL/GenBank/DDBJ databases">
        <authorList>
            <consortium name="DOE Joint Genome Institute"/>
            <person name="Kuo A."/>
            <person name="Miyauchi S."/>
            <person name="Kiss E."/>
            <person name="Drula E."/>
            <person name="Kohler A."/>
            <person name="Sanchez-Garcia M."/>
            <person name="Andreopoulos B."/>
            <person name="Barry K.W."/>
            <person name="Bonito G."/>
            <person name="Buee M."/>
            <person name="Carver A."/>
            <person name="Chen C."/>
            <person name="Cichocki N."/>
            <person name="Clum A."/>
            <person name="Culley D."/>
            <person name="Crous P.W."/>
            <person name="Fauchery L."/>
            <person name="Girlanda M."/>
            <person name="Hayes R."/>
            <person name="Keri Z."/>
            <person name="Labutti K."/>
            <person name="Lipzen A."/>
            <person name="Lombard V."/>
            <person name="Magnuson J."/>
            <person name="Maillard F."/>
            <person name="Morin E."/>
            <person name="Murat C."/>
            <person name="Nolan M."/>
            <person name="Ohm R."/>
            <person name="Pangilinan J."/>
            <person name="Pereira M."/>
            <person name="Perotto S."/>
            <person name="Peter M."/>
            <person name="Riley R."/>
            <person name="Sitrit Y."/>
            <person name="Stielow B."/>
            <person name="Szollosi G."/>
            <person name="Zifcakova L."/>
            <person name="Stursova M."/>
            <person name="Spatafora J.W."/>
            <person name="Tedersoo L."/>
            <person name="Vaario L.-M."/>
            <person name="Yamada A."/>
            <person name="Yan M."/>
            <person name="Wang P."/>
            <person name="Xu J."/>
            <person name="Bruns T."/>
            <person name="Baldrian P."/>
            <person name="Vilgalys R."/>
            <person name="Henrissat B."/>
            <person name="Grigoriev I.V."/>
            <person name="Hibbett D."/>
            <person name="Nagy L.G."/>
            <person name="Martin F.M."/>
        </authorList>
    </citation>
    <scope>NUCLEOTIDE SEQUENCE</scope>
    <source>
        <strain evidence="11">UH-Tt-Lm1</strain>
    </source>
</reference>
<protein>
    <submittedName>
        <fullName evidence="11">Cytochrome P450</fullName>
    </submittedName>
</protein>
<dbReference type="AlphaFoldDB" id="A0A9P6L4R4"/>
<proteinExistence type="inferred from homology"/>
<comment type="caution">
    <text evidence="11">The sequence shown here is derived from an EMBL/GenBank/DDBJ whole genome shotgun (WGS) entry which is preliminary data.</text>
</comment>
<dbReference type="PANTHER" id="PTHR46300:SF7">
    <property type="entry name" value="P450, PUTATIVE (EUROFUNG)-RELATED"/>
    <property type="match status" value="1"/>
</dbReference>
<sequence>METVAPILDVAKGHPYLSLASFILGSAALVRLARSHSRPPLPPGPKGYPVIGNLLDLPPNHVWERLGELSKQHVMYLNALGQQMVILSSSKAAFDLLEKKSAIYSDRPVVMMCGEIIGWNKSLALTQYGPRFREFRKYMNKLFGTRAAVERFAPLQEKESAKFLAKIIADPGSLVQQIRKTTGAIILMIAYGYSVQEEDDPFVKVVEASVNGFSESLEPGAFLVDVIPSLRYVPDWFPGTGWKVKAKRFSQLLLDMANIPNQLVKDQMAAGTAIPSYTSQLLESKNITPEDDYNIKWSAASLYSGGADTTVSAIHSFFLAMMINPEVQRKAQEEIDRVIGNDRLPTLADQASLPYVEAITKEVLRWNPVAPLGIPHVTMEDDVYEGYFIPKGAQIIANLWQIMHDPAVHADPMAFNPERFLGDRPEPEPRATAFGHGRRICPGLLLAQTSLWLACARSLAVLNITKYVDGFGNVVEPEIHYTDGTISHPPPFKCTIRPRSEKAAALVASVEL</sequence>
<dbReference type="GO" id="GO:0005506">
    <property type="term" value="F:iron ion binding"/>
    <property type="evidence" value="ECO:0007669"/>
    <property type="project" value="InterPro"/>
</dbReference>
<evidence type="ECO:0000313" key="12">
    <source>
        <dbReference type="Proteomes" id="UP000736335"/>
    </source>
</evidence>
<evidence type="ECO:0000256" key="7">
    <source>
        <dbReference type="ARBA" id="ARBA00023004"/>
    </source>
</evidence>
<organism evidence="11 12">
    <name type="scientific">Thelephora terrestris</name>
    <dbReference type="NCBI Taxonomy" id="56493"/>
    <lineage>
        <taxon>Eukaryota</taxon>
        <taxon>Fungi</taxon>
        <taxon>Dikarya</taxon>
        <taxon>Basidiomycota</taxon>
        <taxon>Agaricomycotina</taxon>
        <taxon>Agaricomycetes</taxon>
        <taxon>Thelephorales</taxon>
        <taxon>Thelephoraceae</taxon>
        <taxon>Thelephora</taxon>
    </lineage>
</organism>
<dbReference type="PROSITE" id="PS00086">
    <property type="entry name" value="CYTOCHROME_P450"/>
    <property type="match status" value="1"/>
</dbReference>
<gene>
    <name evidence="11" type="ORF">BJ322DRAFT_163265</name>
</gene>
<evidence type="ECO:0000256" key="1">
    <source>
        <dbReference type="ARBA" id="ARBA00001971"/>
    </source>
</evidence>
<dbReference type="PANTHER" id="PTHR46300">
    <property type="entry name" value="P450, PUTATIVE (EUROFUNG)-RELATED-RELATED"/>
    <property type="match status" value="1"/>
</dbReference>
<keyword evidence="8 10" id="KW-0503">Monooxygenase</keyword>
<dbReference type="InterPro" id="IPR050364">
    <property type="entry name" value="Cytochrome_P450_fung"/>
</dbReference>
<evidence type="ECO:0000256" key="9">
    <source>
        <dbReference type="PIRSR" id="PIRSR602401-1"/>
    </source>
</evidence>
<evidence type="ECO:0000256" key="4">
    <source>
        <dbReference type="ARBA" id="ARBA00022617"/>
    </source>
</evidence>
<evidence type="ECO:0000256" key="8">
    <source>
        <dbReference type="ARBA" id="ARBA00023033"/>
    </source>
</evidence>
<dbReference type="GO" id="GO:0016705">
    <property type="term" value="F:oxidoreductase activity, acting on paired donors, with incorporation or reduction of molecular oxygen"/>
    <property type="evidence" value="ECO:0007669"/>
    <property type="project" value="InterPro"/>
</dbReference>
<dbReference type="CDD" id="cd11065">
    <property type="entry name" value="CYP64-like"/>
    <property type="match status" value="1"/>
</dbReference>
<dbReference type="Gene3D" id="1.10.630.10">
    <property type="entry name" value="Cytochrome P450"/>
    <property type="match status" value="1"/>
</dbReference>
<evidence type="ECO:0000256" key="6">
    <source>
        <dbReference type="ARBA" id="ARBA00023002"/>
    </source>
</evidence>
<comment type="similarity">
    <text evidence="3 10">Belongs to the cytochrome P450 family.</text>
</comment>
<dbReference type="InterPro" id="IPR001128">
    <property type="entry name" value="Cyt_P450"/>
</dbReference>
<dbReference type="InterPro" id="IPR017972">
    <property type="entry name" value="Cyt_P450_CS"/>
</dbReference>
<dbReference type="EMBL" id="WIUZ02000011">
    <property type="protein sequence ID" value="KAF9782612.1"/>
    <property type="molecule type" value="Genomic_DNA"/>
</dbReference>
<keyword evidence="12" id="KW-1185">Reference proteome</keyword>
<dbReference type="Proteomes" id="UP000736335">
    <property type="component" value="Unassembled WGS sequence"/>
</dbReference>